<reference evidence="1 2" key="1">
    <citation type="journal article" date="2019" name="Emerg. Microbes Infect.">
        <title>Comprehensive subspecies identification of 175 nontuberculous mycobacteria species based on 7547 genomic profiles.</title>
        <authorList>
            <person name="Matsumoto Y."/>
            <person name="Kinjo T."/>
            <person name="Motooka D."/>
            <person name="Nabeya D."/>
            <person name="Jung N."/>
            <person name="Uechi K."/>
            <person name="Horii T."/>
            <person name="Iida T."/>
            <person name="Fujita J."/>
            <person name="Nakamura S."/>
        </authorList>
    </citation>
    <scope>NUCLEOTIDE SEQUENCE [LARGE SCALE GENOMIC DNA]</scope>
    <source>
        <strain evidence="1 2">JCM 12603</strain>
    </source>
</reference>
<dbReference type="KEGG" id="mpof:MPOR_46100"/>
<dbReference type="AlphaFoldDB" id="A0A6N4VG43"/>
<keyword evidence="2" id="KW-1185">Reference proteome</keyword>
<organism evidence="1 2">
    <name type="scientific">Mycolicibacterium poriferae</name>
    <dbReference type="NCBI Taxonomy" id="39694"/>
    <lineage>
        <taxon>Bacteria</taxon>
        <taxon>Bacillati</taxon>
        <taxon>Actinomycetota</taxon>
        <taxon>Actinomycetes</taxon>
        <taxon>Mycobacteriales</taxon>
        <taxon>Mycobacteriaceae</taxon>
        <taxon>Mycolicibacterium</taxon>
    </lineage>
</organism>
<gene>
    <name evidence="1" type="ORF">MPOR_46100</name>
</gene>
<dbReference type="EMBL" id="AP022570">
    <property type="protein sequence ID" value="BBX53584.1"/>
    <property type="molecule type" value="Genomic_DNA"/>
</dbReference>
<sequence length="91" mass="9996">MMTVYLIPTAVLVALLAVTTTAAFYLGLANWIGAFYVVRCAACHHLTFNSRNAPQASCPQCRHPVLTHPLHALTHPADRSNVRVAGDRLHY</sequence>
<evidence type="ECO:0000313" key="1">
    <source>
        <dbReference type="EMBL" id="BBX53584.1"/>
    </source>
</evidence>
<name>A0A6N4VG43_9MYCO</name>
<dbReference type="Proteomes" id="UP000466785">
    <property type="component" value="Chromosome"/>
</dbReference>
<accession>A0A6N4VG43</accession>
<protein>
    <submittedName>
        <fullName evidence="1">Uncharacterized protein</fullName>
    </submittedName>
</protein>
<evidence type="ECO:0000313" key="2">
    <source>
        <dbReference type="Proteomes" id="UP000466785"/>
    </source>
</evidence>
<proteinExistence type="predicted"/>